<dbReference type="Proteomes" id="UP000609064">
    <property type="component" value="Unassembled WGS sequence"/>
</dbReference>
<comment type="caution">
    <text evidence="1">The sequence shown here is derived from an EMBL/GenBank/DDBJ whole genome shotgun (WGS) entry which is preliminary data.</text>
</comment>
<evidence type="ECO:0000313" key="2">
    <source>
        <dbReference type="Proteomes" id="UP000609064"/>
    </source>
</evidence>
<dbReference type="AlphaFoldDB" id="A0A917DW87"/>
<evidence type="ECO:0000313" key="1">
    <source>
        <dbReference type="EMBL" id="GGD72593.1"/>
    </source>
</evidence>
<keyword evidence="2" id="KW-1185">Reference proteome</keyword>
<reference evidence="1" key="2">
    <citation type="submission" date="2020-09" db="EMBL/GenBank/DDBJ databases">
        <authorList>
            <person name="Sun Q."/>
            <person name="Zhou Y."/>
        </authorList>
    </citation>
    <scope>NUCLEOTIDE SEQUENCE</scope>
    <source>
        <strain evidence="1">CGMCC 1.15958</strain>
    </source>
</reference>
<dbReference type="EMBL" id="BMKK01000010">
    <property type="protein sequence ID" value="GGD72593.1"/>
    <property type="molecule type" value="Genomic_DNA"/>
</dbReference>
<name>A0A917DW87_9BACT</name>
<organism evidence="1 2">
    <name type="scientific">Emticicia aquatilis</name>
    <dbReference type="NCBI Taxonomy" id="1537369"/>
    <lineage>
        <taxon>Bacteria</taxon>
        <taxon>Pseudomonadati</taxon>
        <taxon>Bacteroidota</taxon>
        <taxon>Cytophagia</taxon>
        <taxon>Cytophagales</taxon>
        <taxon>Leadbetterellaceae</taxon>
        <taxon>Emticicia</taxon>
    </lineage>
</organism>
<sequence>MNVKNIIDIHKGVIPTTWVERNSLYKEYIKLTDEEASSLVDLVLNEANRYIEDVLSKVSTFTNYEINDNQYLQLIQKRVLYPSEIYRHASNLITEKLIELFGRVNAGILLSCISWIKNERALEFFQNLERVQPNWQKELNIPAKLFSQCAAWNIENNNLNKLFYDESFRLIQSDFKEIDENLKTFLHGNDTCKCCNQTLTTVFKFKKELLNITNFRLDELDISTCLNCIGYVTIYTKIDDNGKSNWHNSTRIHGFNDVYIMSEIPENLLKISNEKWKPTYSINQPFSILGGYPNWIDDFQFPNCPDCNKNMKFLGQFQGSDFYDDENGKFSWIFAEGAYYFFICEHCLVTASFYQQS</sequence>
<dbReference type="RefSeq" id="WP_188768909.1">
    <property type="nucleotide sequence ID" value="NZ_BMKK01000010.1"/>
</dbReference>
<protein>
    <recommendedName>
        <fullName evidence="3">DUF1963 domain-containing protein</fullName>
    </recommendedName>
</protein>
<reference evidence="1" key="1">
    <citation type="journal article" date="2014" name="Int. J. Syst. Evol. Microbiol.">
        <title>Complete genome sequence of Corynebacterium casei LMG S-19264T (=DSM 44701T), isolated from a smear-ripened cheese.</title>
        <authorList>
            <consortium name="US DOE Joint Genome Institute (JGI-PGF)"/>
            <person name="Walter F."/>
            <person name="Albersmeier A."/>
            <person name="Kalinowski J."/>
            <person name="Ruckert C."/>
        </authorList>
    </citation>
    <scope>NUCLEOTIDE SEQUENCE</scope>
    <source>
        <strain evidence="1">CGMCC 1.15958</strain>
    </source>
</reference>
<evidence type="ECO:0008006" key="3">
    <source>
        <dbReference type="Google" id="ProtNLM"/>
    </source>
</evidence>
<gene>
    <name evidence="1" type="ORF">GCM10011514_40870</name>
</gene>
<proteinExistence type="predicted"/>
<accession>A0A917DW87</accession>